<gene>
    <name evidence="3" type="ORF">JOC48_000617</name>
</gene>
<keyword evidence="4" id="KW-1185">Reference proteome</keyword>
<dbReference type="SUPFAM" id="SSF51338">
    <property type="entry name" value="Composite domain of metallo-dependent hydrolases"/>
    <property type="match status" value="1"/>
</dbReference>
<sequence>MSVNSTLKPEDFQTQNLLLIPEYVILRQDAIKNYAILVSDGRFTDVGPERELINRYPDKKQIQLPGKIIMPGFIDAHHHLTQSFGKALAFGEPSEIFRRIWVPLERHLDQELVYLAGKLAALESLRGGFTTVVDAGTRAEVKLDPLVQAVSEAGIRCVLGLICNDKVGEQKPSDILKQAEKHLYRWPDDGLIHPSLAISIPEVASDDMLYAVASLCKEAGVVFQTHVNEHLAAVERSLVERGLRPLEHLYSIDALHSHTLIAHATLLTSHELSLLKDTDTAVAYNPVATQWKGNATAPAMLMHEMGIRFGIGTDSTRSDGFRLVDAAEATQRIAFGLGSGDFSTGGGWPWLDHATTGGAEAISLSDITGEIAKGKAADFLIVDIDVPEFHPSRDIIWELTRYGNKDQIEAVFVAGQLRLWHGWPTDWDGKALMREVSQRVNEAIDQAPIQKIHPSSTEHHRLYQAFLDNKRKK</sequence>
<dbReference type="EMBL" id="JAFBDR010000002">
    <property type="protein sequence ID" value="MBM7570139.1"/>
    <property type="molecule type" value="Genomic_DNA"/>
</dbReference>
<organism evidence="3 4">
    <name type="scientific">Aquibacillus albus</name>
    <dbReference type="NCBI Taxonomy" id="1168171"/>
    <lineage>
        <taxon>Bacteria</taxon>
        <taxon>Bacillati</taxon>
        <taxon>Bacillota</taxon>
        <taxon>Bacilli</taxon>
        <taxon>Bacillales</taxon>
        <taxon>Bacillaceae</taxon>
        <taxon>Aquibacillus</taxon>
    </lineage>
</organism>
<keyword evidence="1 3" id="KW-0378">Hydrolase</keyword>
<proteinExistence type="predicted"/>
<dbReference type="PANTHER" id="PTHR43794">
    <property type="entry name" value="AMINOHYDROLASE SSNA-RELATED"/>
    <property type="match status" value="1"/>
</dbReference>
<dbReference type="InterPro" id="IPR032466">
    <property type="entry name" value="Metal_Hydrolase"/>
</dbReference>
<name>A0ABS2MW68_9BACI</name>
<accession>A0ABS2MW68</accession>
<dbReference type="SUPFAM" id="SSF51556">
    <property type="entry name" value="Metallo-dependent hydrolases"/>
    <property type="match status" value="1"/>
</dbReference>
<dbReference type="Proteomes" id="UP001296943">
    <property type="component" value="Unassembled WGS sequence"/>
</dbReference>
<dbReference type="Gene3D" id="3.20.20.140">
    <property type="entry name" value="Metal-dependent hydrolases"/>
    <property type="match status" value="1"/>
</dbReference>
<dbReference type="Pfam" id="PF01979">
    <property type="entry name" value="Amidohydro_1"/>
    <property type="match status" value="1"/>
</dbReference>
<evidence type="ECO:0000256" key="1">
    <source>
        <dbReference type="ARBA" id="ARBA00022801"/>
    </source>
</evidence>
<feature type="domain" description="Amidohydrolase-related" evidence="2">
    <location>
        <begin position="68"/>
        <end position="417"/>
    </location>
</feature>
<dbReference type="InterPro" id="IPR011059">
    <property type="entry name" value="Metal-dep_hydrolase_composite"/>
</dbReference>
<dbReference type="Gene3D" id="2.30.40.10">
    <property type="entry name" value="Urease, subunit C, domain 1"/>
    <property type="match status" value="1"/>
</dbReference>
<evidence type="ECO:0000313" key="3">
    <source>
        <dbReference type="EMBL" id="MBM7570139.1"/>
    </source>
</evidence>
<evidence type="ECO:0000313" key="4">
    <source>
        <dbReference type="Proteomes" id="UP001296943"/>
    </source>
</evidence>
<reference evidence="3 4" key="1">
    <citation type="submission" date="2021-01" db="EMBL/GenBank/DDBJ databases">
        <title>Genomic Encyclopedia of Type Strains, Phase IV (KMG-IV): sequencing the most valuable type-strain genomes for metagenomic binning, comparative biology and taxonomic classification.</title>
        <authorList>
            <person name="Goeker M."/>
        </authorList>
    </citation>
    <scope>NUCLEOTIDE SEQUENCE [LARGE SCALE GENOMIC DNA]</scope>
    <source>
        <strain evidence="3 4">DSM 23711</strain>
    </source>
</reference>
<dbReference type="InterPro" id="IPR050287">
    <property type="entry name" value="MTA/SAH_deaminase"/>
</dbReference>
<comment type="caution">
    <text evidence="3">The sequence shown here is derived from an EMBL/GenBank/DDBJ whole genome shotgun (WGS) entry which is preliminary data.</text>
</comment>
<protein>
    <submittedName>
        <fullName evidence="3">Cytosine/adenosine deaminase-related metal-dependent hydrolase</fullName>
    </submittedName>
</protein>
<dbReference type="GO" id="GO:0016787">
    <property type="term" value="F:hydrolase activity"/>
    <property type="evidence" value="ECO:0007669"/>
    <property type="project" value="UniProtKB-KW"/>
</dbReference>
<dbReference type="PANTHER" id="PTHR43794:SF11">
    <property type="entry name" value="AMIDOHYDROLASE-RELATED DOMAIN-CONTAINING PROTEIN"/>
    <property type="match status" value="1"/>
</dbReference>
<dbReference type="InterPro" id="IPR006680">
    <property type="entry name" value="Amidohydro-rel"/>
</dbReference>
<evidence type="ECO:0000259" key="2">
    <source>
        <dbReference type="Pfam" id="PF01979"/>
    </source>
</evidence>